<comment type="caution">
    <text evidence="2">The sequence shown here is derived from an EMBL/GenBank/DDBJ whole genome shotgun (WGS) entry which is preliminary data.</text>
</comment>
<evidence type="ECO:0000313" key="2">
    <source>
        <dbReference type="EMBL" id="KAF2261331.1"/>
    </source>
</evidence>
<dbReference type="EMBL" id="ML986660">
    <property type="protein sequence ID" value="KAF2261331.1"/>
    <property type="molecule type" value="Genomic_DNA"/>
</dbReference>
<keyword evidence="1" id="KW-0812">Transmembrane</keyword>
<dbReference type="AlphaFoldDB" id="A0A9P4K3A9"/>
<dbReference type="Proteomes" id="UP000800093">
    <property type="component" value="Unassembled WGS sequence"/>
</dbReference>
<proteinExistence type="predicted"/>
<keyword evidence="1" id="KW-1133">Transmembrane helix</keyword>
<keyword evidence="3" id="KW-1185">Reference proteome</keyword>
<reference evidence="3" key="1">
    <citation type="journal article" date="2020" name="Stud. Mycol.">
        <title>101 Dothideomycetes genomes: A test case for predicting lifestyles and emergence of pathogens.</title>
        <authorList>
            <person name="Haridas S."/>
            <person name="Albert R."/>
            <person name="Binder M."/>
            <person name="Bloem J."/>
            <person name="LaButti K."/>
            <person name="Salamov A."/>
            <person name="Andreopoulos B."/>
            <person name="Baker S."/>
            <person name="Barry K."/>
            <person name="Bills G."/>
            <person name="Bluhm B."/>
            <person name="Cannon C."/>
            <person name="Castanera R."/>
            <person name="Culley D."/>
            <person name="Daum C."/>
            <person name="Ezra D."/>
            <person name="Gonzalez J."/>
            <person name="Henrissat B."/>
            <person name="Kuo A."/>
            <person name="Liang C."/>
            <person name="Lipzen A."/>
            <person name="Lutzoni F."/>
            <person name="Magnuson J."/>
            <person name="Mondo S."/>
            <person name="Nolan M."/>
            <person name="Ohm R."/>
            <person name="Pangilinan J."/>
            <person name="Park H.-J."/>
            <person name="Ramirez L."/>
            <person name="Alfaro M."/>
            <person name="Sun H."/>
            <person name="Tritt A."/>
            <person name="Yoshinaga Y."/>
            <person name="Zwiers L.-H."/>
            <person name="Turgeon B."/>
            <person name="Goodwin S."/>
            <person name="Spatafora J."/>
            <person name="Crous P."/>
            <person name="Grigoriev I."/>
        </authorList>
    </citation>
    <scope>NUCLEOTIDE SEQUENCE [LARGE SCALE GENOMIC DNA]</scope>
    <source>
        <strain evidence="3">CBS 304.66</strain>
    </source>
</reference>
<organism evidence="2 3">
    <name type="scientific">Lojkania enalia</name>
    <dbReference type="NCBI Taxonomy" id="147567"/>
    <lineage>
        <taxon>Eukaryota</taxon>
        <taxon>Fungi</taxon>
        <taxon>Dikarya</taxon>
        <taxon>Ascomycota</taxon>
        <taxon>Pezizomycotina</taxon>
        <taxon>Dothideomycetes</taxon>
        <taxon>Pleosporomycetidae</taxon>
        <taxon>Pleosporales</taxon>
        <taxon>Pleosporales incertae sedis</taxon>
        <taxon>Lojkania</taxon>
    </lineage>
</organism>
<gene>
    <name evidence="2" type="ORF">CC78DRAFT_619555</name>
</gene>
<feature type="transmembrane region" description="Helical" evidence="1">
    <location>
        <begin position="24"/>
        <end position="49"/>
    </location>
</feature>
<protein>
    <submittedName>
        <fullName evidence="2">Uncharacterized protein</fullName>
    </submittedName>
</protein>
<evidence type="ECO:0000313" key="3">
    <source>
        <dbReference type="Proteomes" id="UP000800093"/>
    </source>
</evidence>
<name>A0A9P4K3A9_9PLEO</name>
<accession>A0A9P4K3A9</accession>
<evidence type="ECO:0000256" key="1">
    <source>
        <dbReference type="SAM" id="Phobius"/>
    </source>
</evidence>
<sequence length="183" mass="20471">MPTIAARNINAVFNSLQHTTSYTLVSGLISLAVIVAILVITTTIVAIFFRKTIPHWITQSSNRDFEQGWLATVLPESMRRNFHQAKEDVVFLQKIKAGVPTTPEDSKWIMRQHDLDIIYAPKDDQSYVKGALLGIAGRYGEGGIEESKITFSRALQLPLLVFAHSKARSAANNNFQKQMEVLD</sequence>
<keyword evidence="1" id="KW-0472">Membrane</keyword>